<feature type="compositionally biased region" description="Basic and acidic residues" evidence="12">
    <location>
        <begin position="9"/>
        <end position="20"/>
    </location>
</feature>
<dbReference type="GO" id="GO:0032021">
    <property type="term" value="C:NELF complex"/>
    <property type="evidence" value="ECO:0007669"/>
    <property type="project" value="InterPro"/>
</dbReference>
<proteinExistence type="evidence at transcript level"/>
<evidence type="ECO:0000256" key="3">
    <source>
        <dbReference type="ARBA" id="ARBA00006120"/>
    </source>
</evidence>
<dbReference type="PROSITE" id="PS50102">
    <property type="entry name" value="RRM"/>
    <property type="match status" value="1"/>
</dbReference>
<dbReference type="GO" id="GO:0034244">
    <property type="term" value="P:negative regulation of transcription elongation by RNA polymerase II"/>
    <property type="evidence" value="ECO:0007669"/>
    <property type="project" value="TreeGrafter"/>
</dbReference>
<evidence type="ECO:0000256" key="7">
    <source>
        <dbReference type="ARBA" id="ARBA00022884"/>
    </source>
</evidence>
<evidence type="ECO:0000256" key="4">
    <source>
        <dbReference type="ARBA" id="ARBA00014464"/>
    </source>
</evidence>
<evidence type="ECO:0000256" key="9">
    <source>
        <dbReference type="ARBA" id="ARBA00023163"/>
    </source>
</evidence>
<dbReference type="InterPro" id="IPR012677">
    <property type="entry name" value="Nucleotide-bd_a/b_plait_sf"/>
</dbReference>
<evidence type="ECO:0000256" key="6">
    <source>
        <dbReference type="ARBA" id="ARBA00022491"/>
    </source>
</evidence>
<keyword evidence="9" id="KW-0804">Transcription</keyword>
<dbReference type="GO" id="GO:0003723">
    <property type="term" value="F:RNA binding"/>
    <property type="evidence" value="ECO:0007669"/>
    <property type="project" value="UniProtKB-UniRule"/>
</dbReference>
<dbReference type="Pfam" id="PF00076">
    <property type="entry name" value="RRM_1"/>
    <property type="match status" value="1"/>
</dbReference>
<dbReference type="GO" id="GO:0005694">
    <property type="term" value="C:chromosome"/>
    <property type="evidence" value="ECO:0007669"/>
    <property type="project" value="UniProtKB-SubCell"/>
</dbReference>
<evidence type="ECO:0000256" key="12">
    <source>
        <dbReference type="SAM" id="MobiDB-lite"/>
    </source>
</evidence>
<keyword evidence="7 11" id="KW-0694">RNA-binding</keyword>
<dbReference type="Gene3D" id="3.30.70.330">
    <property type="match status" value="1"/>
</dbReference>
<dbReference type="InterPro" id="IPR000504">
    <property type="entry name" value="RRM_dom"/>
</dbReference>
<evidence type="ECO:0000256" key="10">
    <source>
        <dbReference type="ARBA" id="ARBA00023242"/>
    </source>
</evidence>
<evidence type="ECO:0000259" key="13">
    <source>
        <dbReference type="PROSITE" id="PS50102"/>
    </source>
</evidence>
<evidence type="ECO:0000313" key="14">
    <source>
        <dbReference type="EMBL" id="AEQ18105.1"/>
    </source>
</evidence>
<organism evidence="14">
    <name type="scientific">Hymenochirus curtipes</name>
    <name type="common">western dwarf clawed frog</name>
    <dbReference type="NCBI Taxonomy" id="8362"/>
    <lineage>
        <taxon>Eukaryota</taxon>
        <taxon>Metazoa</taxon>
        <taxon>Chordata</taxon>
        <taxon>Craniata</taxon>
        <taxon>Vertebrata</taxon>
        <taxon>Euteleostomi</taxon>
        <taxon>Amphibia</taxon>
        <taxon>Batrachia</taxon>
        <taxon>Anura</taxon>
        <taxon>Pipoidea</taxon>
        <taxon>Pipidae</taxon>
        <taxon>Pipinae</taxon>
        <taxon>Hymenochirus</taxon>
    </lineage>
</organism>
<feature type="non-terminal residue" evidence="14">
    <location>
        <position position="1"/>
    </location>
</feature>
<dbReference type="AlphaFoldDB" id="G5E174"/>
<evidence type="ECO:0000256" key="1">
    <source>
        <dbReference type="ARBA" id="ARBA00004123"/>
    </source>
</evidence>
<evidence type="ECO:0000256" key="8">
    <source>
        <dbReference type="ARBA" id="ARBA00023015"/>
    </source>
</evidence>
<dbReference type="EMBL" id="JP287138">
    <property type="protein sequence ID" value="AEQ18105.1"/>
    <property type="molecule type" value="mRNA"/>
</dbReference>
<comment type="subcellular location">
    <subcellularLocation>
        <location evidence="2">Chromosome</location>
    </subcellularLocation>
    <subcellularLocation>
        <location evidence="1">Nucleus</location>
    </subcellularLocation>
</comment>
<accession>G5E174</accession>
<keyword evidence="5" id="KW-0158">Chromosome</keyword>
<feature type="domain" description="RRM" evidence="13">
    <location>
        <begin position="31"/>
        <end position="102"/>
    </location>
</feature>
<keyword evidence="8" id="KW-0805">Transcription regulation</keyword>
<dbReference type="InterPro" id="IPR033102">
    <property type="entry name" value="NELFE"/>
</dbReference>
<sequence length="119" mass="13327">KNSGFKRSRTMEGKRKDTDKGPVTSYQPFQRSVSVDEEQAEVSKRSQRKSLYESFVIIDLSVDPRNCAFVTFESIESADLAVDELNNKTIEDIPIKVSIARKQPMLEAALGKSVWGSLA</sequence>
<feature type="region of interest" description="Disordered" evidence="12">
    <location>
        <begin position="1"/>
        <end position="40"/>
    </location>
</feature>
<protein>
    <recommendedName>
        <fullName evidence="4">Negative elongation factor E</fullName>
    </recommendedName>
</protein>
<evidence type="ECO:0000256" key="11">
    <source>
        <dbReference type="PROSITE-ProRule" id="PRU00176"/>
    </source>
</evidence>
<evidence type="ECO:0000256" key="2">
    <source>
        <dbReference type="ARBA" id="ARBA00004286"/>
    </source>
</evidence>
<dbReference type="PANTHER" id="PTHR17250:SF0">
    <property type="entry name" value="NEGATIVE ELONGATION FACTOR E"/>
    <property type="match status" value="1"/>
</dbReference>
<name>G5E174_9PIPI</name>
<dbReference type="SUPFAM" id="SSF54928">
    <property type="entry name" value="RNA-binding domain, RBD"/>
    <property type="match status" value="1"/>
</dbReference>
<dbReference type="PANTHER" id="PTHR17250">
    <property type="entry name" value="NEGATIVE ELONGATION FACTOR E"/>
    <property type="match status" value="1"/>
</dbReference>
<evidence type="ECO:0000256" key="5">
    <source>
        <dbReference type="ARBA" id="ARBA00022454"/>
    </source>
</evidence>
<comment type="similarity">
    <text evidence="3">Belongs to the RRM NELF-E family.</text>
</comment>
<reference evidence="14" key="1">
    <citation type="submission" date="2011-09" db="EMBL/GenBank/DDBJ databases">
        <title>The odds of duplicate gene persistence after polyploidization.</title>
        <authorList>
            <person name="Chain F.J.J."/>
            <person name="Evans B.J."/>
            <person name="Dushoff J."/>
        </authorList>
    </citation>
    <scope>NUCLEOTIDE SEQUENCE</scope>
    <source>
        <tissue evidence="14">Liver</tissue>
    </source>
</reference>
<feature type="non-terminal residue" evidence="14">
    <location>
        <position position="119"/>
    </location>
</feature>
<keyword evidence="10" id="KW-0539">Nucleus</keyword>
<keyword evidence="6" id="KW-0678">Repressor</keyword>
<dbReference type="InterPro" id="IPR035979">
    <property type="entry name" value="RBD_domain_sf"/>
</dbReference>
<feature type="compositionally biased region" description="Polar residues" evidence="12">
    <location>
        <begin position="24"/>
        <end position="33"/>
    </location>
</feature>